<dbReference type="InterPro" id="IPR001245">
    <property type="entry name" value="Ser-Thr/Tyr_kinase_cat_dom"/>
</dbReference>
<dbReference type="PANTHER" id="PTHR44329:SF298">
    <property type="entry name" value="MIXED LINEAGE KINASE DOMAIN-LIKE PROTEIN"/>
    <property type="match status" value="1"/>
</dbReference>
<keyword evidence="1" id="KW-0547">Nucleotide-binding</keyword>
<dbReference type="Pfam" id="PF07714">
    <property type="entry name" value="PK_Tyr_Ser-Thr"/>
    <property type="match status" value="1"/>
</dbReference>
<dbReference type="EMBL" id="BEXD01002068">
    <property type="protein sequence ID" value="GBB96881.1"/>
    <property type="molecule type" value="Genomic_DNA"/>
</dbReference>
<reference evidence="6" key="2">
    <citation type="submission" date="2019-10" db="EMBL/GenBank/DDBJ databases">
        <title>Conservation and host-specific expression of non-tandemly repeated heterogenous ribosome RNA gene in arbuscular mycorrhizal fungi.</title>
        <authorList>
            <person name="Maeda T."/>
            <person name="Kobayashi Y."/>
            <person name="Nakagawa T."/>
            <person name="Ezawa T."/>
            <person name="Yamaguchi K."/>
            <person name="Bino T."/>
            <person name="Nishimoto Y."/>
            <person name="Shigenobu S."/>
            <person name="Kawaguchi M."/>
        </authorList>
    </citation>
    <scope>NUCLEOTIDE SEQUENCE</scope>
    <source>
        <strain evidence="6">HR1</strain>
    </source>
</reference>
<reference evidence="5 7" key="1">
    <citation type="submission" date="2017-11" db="EMBL/GenBank/DDBJ databases">
        <title>The genome of Rhizophagus clarus HR1 reveals common genetic basis of auxotrophy among arbuscular mycorrhizal fungi.</title>
        <authorList>
            <person name="Kobayashi Y."/>
        </authorList>
    </citation>
    <scope>NUCLEOTIDE SEQUENCE [LARGE SCALE GENOMIC DNA]</scope>
    <source>
        <strain evidence="5 7">HR1</strain>
    </source>
</reference>
<protein>
    <submittedName>
        <fullName evidence="6">Kinase-like domain-containing protein</fullName>
    </submittedName>
</protein>
<dbReference type="GO" id="GO:0004674">
    <property type="term" value="F:protein serine/threonine kinase activity"/>
    <property type="evidence" value="ECO:0007669"/>
    <property type="project" value="TreeGrafter"/>
</dbReference>
<dbReference type="PROSITE" id="PS50011">
    <property type="entry name" value="PROTEIN_KINASE_DOM"/>
    <property type="match status" value="1"/>
</dbReference>
<gene>
    <name evidence="6" type="ORF">RCL2_002907500</name>
    <name evidence="5" type="ORF">RclHR1_02860014</name>
</gene>
<evidence type="ECO:0000313" key="5">
    <source>
        <dbReference type="EMBL" id="GBB96881.1"/>
    </source>
</evidence>
<evidence type="ECO:0000313" key="6">
    <source>
        <dbReference type="EMBL" id="GET02705.1"/>
    </source>
</evidence>
<comment type="caution">
    <text evidence="5">The sequence shown here is derived from an EMBL/GenBank/DDBJ whole genome shotgun (WGS) entry which is preliminary data.</text>
</comment>
<dbReference type="EMBL" id="BLAL01000315">
    <property type="protein sequence ID" value="GET02705.1"/>
    <property type="molecule type" value="Genomic_DNA"/>
</dbReference>
<evidence type="ECO:0000256" key="2">
    <source>
        <dbReference type="ARBA" id="ARBA00022840"/>
    </source>
</evidence>
<keyword evidence="6" id="KW-0418">Kinase</keyword>
<evidence type="ECO:0000256" key="3">
    <source>
        <dbReference type="SAM" id="MobiDB-lite"/>
    </source>
</evidence>
<name>A0A2Z6RJG5_9GLOM</name>
<dbReference type="SUPFAM" id="SSF56112">
    <property type="entry name" value="Protein kinase-like (PK-like)"/>
    <property type="match status" value="1"/>
</dbReference>
<dbReference type="InterPro" id="IPR011009">
    <property type="entry name" value="Kinase-like_dom_sf"/>
</dbReference>
<dbReference type="OrthoDB" id="2311270at2759"/>
<feature type="region of interest" description="Disordered" evidence="3">
    <location>
        <begin position="1"/>
        <end position="20"/>
    </location>
</feature>
<dbReference type="AlphaFoldDB" id="A0A2Z6RJG5"/>
<evidence type="ECO:0000256" key="1">
    <source>
        <dbReference type="ARBA" id="ARBA00022741"/>
    </source>
</evidence>
<organism evidence="5 7">
    <name type="scientific">Rhizophagus clarus</name>
    <dbReference type="NCBI Taxonomy" id="94130"/>
    <lineage>
        <taxon>Eukaryota</taxon>
        <taxon>Fungi</taxon>
        <taxon>Fungi incertae sedis</taxon>
        <taxon>Mucoromycota</taxon>
        <taxon>Glomeromycotina</taxon>
        <taxon>Glomeromycetes</taxon>
        <taxon>Glomerales</taxon>
        <taxon>Glomeraceae</taxon>
        <taxon>Rhizophagus</taxon>
    </lineage>
</organism>
<dbReference type="InterPro" id="IPR000719">
    <property type="entry name" value="Prot_kinase_dom"/>
</dbReference>
<feature type="domain" description="Protein kinase" evidence="4">
    <location>
        <begin position="93"/>
        <end position="391"/>
    </location>
</feature>
<dbReference type="Proteomes" id="UP000615446">
    <property type="component" value="Unassembled WGS sequence"/>
</dbReference>
<evidence type="ECO:0000259" key="4">
    <source>
        <dbReference type="PROSITE" id="PS50011"/>
    </source>
</evidence>
<keyword evidence="2" id="KW-0067">ATP-binding</keyword>
<keyword evidence="7" id="KW-1185">Reference proteome</keyword>
<dbReference type="STRING" id="94130.A0A2Z6RJG5"/>
<accession>A0A2Z6RJG5</accession>
<keyword evidence="6" id="KW-0808">Transferase</keyword>
<sequence length="481" mass="54925">MDYQDETEIIKESAESTETSSPFDNFRFKEYGVCSICQKFNTNYGWCKSCDPEKLTQGWTSGNAEIDEFIKETQRIAESYTENFLEWISFDRFENIIKIGEGGFSTVYRATWMDGNRILCFDENLYEQNVPSRSKPVTVALKTLNKFMKASSDSLREFKTHYKCSRLTIKVYGFTHNISTNEYMVVLTYADKGNLRDYLSSNFNNLNWEKKLTLLYTLSKDLFPIHRAGYTHGDFHSGNILQSSIKSNLNDDIFTIPTTSSASNTAISSVPNLDTNICSYIADLGLSAPKDKSNNDVYGVLPYVAPEVLRGDPYTVAADVYSFGIVMTEVSTGRPPFSDYSYDYSLALKINKGFRPEFSEGTPECYVKLAMQCMDSDSSKRPRIKKIQAILFNWRNIIQGIQGIQGVLSAIEVNIKKEFEISDKIIPTTTIQNHQKTKETQETYRSQRLYFPNLINYEDEIQKISSNATDSLEDMLISDFD</sequence>
<dbReference type="GO" id="GO:0005524">
    <property type="term" value="F:ATP binding"/>
    <property type="evidence" value="ECO:0007669"/>
    <property type="project" value="UniProtKB-KW"/>
</dbReference>
<dbReference type="Proteomes" id="UP000247702">
    <property type="component" value="Unassembled WGS sequence"/>
</dbReference>
<evidence type="ECO:0000313" key="7">
    <source>
        <dbReference type="Proteomes" id="UP000247702"/>
    </source>
</evidence>
<dbReference type="PANTHER" id="PTHR44329">
    <property type="entry name" value="SERINE/THREONINE-PROTEIN KINASE TNNI3K-RELATED"/>
    <property type="match status" value="1"/>
</dbReference>
<dbReference type="InterPro" id="IPR051681">
    <property type="entry name" value="Ser/Thr_Kinases-Pseudokinases"/>
</dbReference>
<dbReference type="Gene3D" id="1.10.510.10">
    <property type="entry name" value="Transferase(Phosphotransferase) domain 1"/>
    <property type="match status" value="1"/>
</dbReference>
<proteinExistence type="predicted"/>